<dbReference type="EMBL" id="WNYA01000009">
    <property type="protein sequence ID" value="KAG8555969.1"/>
    <property type="molecule type" value="Genomic_DNA"/>
</dbReference>
<keyword evidence="2" id="KW-0472">Membrane</keyword>
<dbReference type="Pfam" id="PF00047">
    <property type="entry name" value="ig"/>
    <property type="match status" value="2"/>
</dbReference>
<dbReference type="GO" id="GO:0030424">
    <property type="term" value="C:axon"/>
    <property type="evidence" value="ECO:0007669"/>
    <property type="project" value="TreeGrafter"/>
</dbReference>
<dbReference type="SMART" id="SM00408">
    <property type="entry name" value="IGc2"/>
    <property type="match status" value="7"/>
</dbReference>
<feature type="domain" description="Ig-like" evidence="4">
    <location>
        <begin position="221"/>
        <end position="307"/>
    </location>
</feature>
<dbReference type="PANTHER" id="PTHR10075">
    <property type="entry name" value="BASIGIN RELATED"/>
    <property type="match status" value="1"/>
</dbReference>
<dbReference type="Proteomes" id="UP000824782">
    <property type="component" value="Unassembled WGS sequence"/>
</dbReference>
<dbReference type="Pfam" id="PF07679">
    <property type="entry name" value="I-set"/>
    <property type="match status" value="1"/>
</dbReference>
<evidence type="ECO:0000313" key="6">
    <source>
        <dbReference type="Proteomes" id="UP000824782"/>
    </source>
</evidence>
<dbReference type="InterPro" id="IPR013098">
    <property type="entry name" value="Ig_I-set"/>
</dbReference>
<feature type="signal peptide" evidence="3">
    <location>
        <begin position="1"/>
        <end position="21"/>
    </location>
</feature>
<keyword evidence="1" id="KW-0393">Immunoglobulin domain</keyword>
<dbReference type="SUPFAM" id="SSF48726">
    <property type="entry name" value="Immunoglobulin"/>
    <property type="match status" value="9"/>
</dbReference>
<keyword evidence="6" id="KW-1185">Reference proteome</keyword>
<dbReference type="InterPro" id="IPR013151">
    <property type="entry name" value="Immunoglobulin_dom"/>
</dbReference>
<feature type="domain" description="Ig-like" evidence="4">
    <location>
        <begin position="483"/>
        <end position="567"/>
    </location>
</feature>
<keyword evidence="3" id="KW-0732">Signal</keyword>
<keyword evidence="2" id="KW-1133">Transmembrane helix</keyword>
<keyword evidence="2" id="KW-0812">Transmembrane</keyword>
<feature type="domain" description="Ig-like" evidence="4">
    <location>
        <begin position="750"/>
        <end position="834"/>
    </location>
</feature>
<dbReference type="PANTHER" id="PTHR10075:SF14">
    <property type="entry name" value="CELL ADHESION MOLECULE DSCAM2-RELATED"/>
    <property type="match status" value="1"/>
</dbReference>
<accession>A0AAV7A300</accession>
<dbReference type="Pfam" id="PF13927">
    <property type="entry name" value="Ig_3"/>
    <property type="match status" value="2"/>
</dbReference>
<evidence type="ECO:0000259" key="4">
    <source>
        <dbReference type="PROSITE" id="PS50835"/>
    </source>
</evidence>
<feature type="transmembrane region" description="Helical" evidence="2">
    <location>
        <begin position="850"/>
        <end position="871"/>
    </location>
</feature>
<dbReference type="Pfam" id="PF13895">
    <property type="entry name" value="Ig_2"/>
    <property type="match status" value="2"/>
</dbReference>
<dbReference type="GO" id="GO:0007156">
    <property type="term" value="P:homophilic cell adhesion via plasma membrane adhesion molecules"/>
    <property type="evidence" value="ECO:0007669"/>
    <property type="project" value="TreeGrafter"/>
</dbReference>
<feature type="domain" description="Ig-like" evidence="4">
    <location>
        <begin position="572"/>
        <end position="656"/>
    </location>
</feature>
<evidence type="ECO:0000256" key="3">
    <source>
        <dbReference type="SAM" id="SignalP"/>
    </source>
</evidence>
<feature type="domain" description="Ig-like" evidence="4">
    <location>
        <begin position="398"/>
        <end position="478"/>
    </location>
</feature>
<dbReference type="GO" id="GO:0007411">
    <property type="term" value="P:axon guidance"/>
    <property type="evidence" value="ECO:0007669"/>
    <property type="project" value="TreeGrafter"/>
</dbReference>
<feature type="chain" id="PRO_5043395115" description="Ig-like domain-containing protein" evidence="3">
    <location>
        <begin position="22"/>
        <end position="890"/>
    </location>
</feature>
<reference evidence="5" key="1">
    <citation type="thesis" date="2020" institute="ProQuest LLC" country="789 East Eisenhower Parkway, Ann Arbor, MI, USA">
        <title>Comparative Genomics and Chromosome Evolution.</title>
        <authorList>
            <person name="Mudd A.B."/>
        </authorList>
    </citation>
    <scope>NUCLEOTIDE SEQUENCE</scope>
    <source>
        <strain evidence="5">237g6f4</strain>
        <tissue evidence="5">Blood</tissue>
    </source>
</reference>
<feature type="domain" description="Ig-like" evidence="4">
    <location>
        <begin position="315"/>
        <end position="395"/>
    </location>
</feature>
<evidence type="ECO:0000256" key="1">
    <source>
        <dbReference type="ARBA" id="ARBA00023319"/>
    </source>
</evidence>
<dbReference type="Gene3D" id="2.60.40.10">
    <property type="entry name" value="Immunoglobulins"/>
    <property type="match status" value="9"/>
</dbReference>
<dbReference type="InterPro" id="IPR013783">
    <property type="entry name" value="Ig-like_fold"/>
</dbReference>
<organism evidence="5 6">
    <name type="scientific">Engystomops pustulosus</name>
    <name type="common">Tungara frog</name>
    <name type="synonym">Physalaemus pustulosus</name>
    <dbReference type="NCBI Taxonomy" id="76066"/>
    <lineage>
        <taxon>Eukaryota</taxon>
        <taxon>Metazoa</taxon>
        <taxon>Chordata</taxon>
        <taxon>Craniata</taxon>
        <taxon>Vertebrata</taxon>
        <taxon>Euteleostomi</taxon>
        <taxon>Amphibia</taxon>
        <taxon>Batrachia</taxon>
        <taxon>Anura</taxon>
        <taxon>Neobatrachia</taxon>
        <taxon>Hyloidea</taxon>
        <taxon>Leptodactylidae</taxon>
        <taxon>Leiuperinae</taxon>
        <taxon>Engystomops</taxon>
    </lineage>
</organism>
<feature type="domain" description="Ig-like" evidence="4">
    <location>
        <begin position="661"/>
        <end position="745"/>
    </location>
</feature>
<dbReference type="PROSITE" id="PS50835">
    <property type="entry name" value="IG_LIKE"/>
    <property type="match status" value="8"/>
</dbReference>
<gene>
    <name evidence="5" type="ORF">GDO81_017882</name>
</gene>
<evidence type="ECO:0000313" key="5">
    <source>
        <dbReference type="EMBL" id="KAG8555969.1"/>
    </source>
</evidence>
<name>A0AAV7A300_ENGPU</name>
<dbReference type="InterPro" id="IPR003598">
    <property type="entry name" value="Ig_sub2"/>
</dbReference>
<comment type="caution">
    <text evidence="5">The sequence shown here is derived from an EMBL/GenBank/DDBJ whole genome shotgun (WGS) entry which is preliminary data.</text>
</comment>
<evidence type="ECO:0000256" key="2">
    <source>
        <dbReference type="SAM" id="Phobius"/>
    </source>
</evidence>
<dbReference type="GO" id="GO:0070593">
    <property type="term" value="P:dendrite self-avoidance"/>
    <property type="evidence" value="ECO:0007669"/>
    <property type="project" value="TreeGrafter"/>
</dbReference>
<dbReference type="GO" id="GO:0098632">
    <property type="term" value="F:cell-cell adhesion mediator activity"/>
    <property type="evidence" value="ECO:0007669"/>
    <property type="project" value="TreeGrafter"/>
</dbReference>
<sequence>MTKINIITITFLMLCCQVIFMHNITLHSPQTTIKAQIGEELHITCLASKCSDKNPGFTWSSLVDNTLSGSVNSVEQISILTMKVDAQTDGSYRCTVSCDNAPGEKSFKIIVYSFPSDPVLHISSLVVGKDSRITCTFPSIYPADMLSAEILLDEETVASFDTSEMDFNSYDIQNISLPFDFTPVEELDNRQIKCLATLHFQDDYTEPLERSTTQNLVLTYPPMEPFVTARPSAKVRAGEQIHLSCSPNSKSQASVQWVKQIGNEEHVMSADDTGSLIISNAKPDDSGVYICYTENRAGRKYSTVEILVQGPVEKPILSLEPGTRVRAGQLVIIECLASSSSNVTLWKVSEDGDILLTTMRKVTIGEVDPIDTAVYKCIAENQYGVSETMESLIVEYPPRETLLSSSSIDVNEGDVVTLTCVSDGFPTPNISIYQLLTSGESVLLSTDSVVTLSKVTSGTYQCQAQNRLGSQKEKMELLVRVPPKNTFITILPSHVVRDGESVHIRCTSESSPAPKLLLRIKTEMGIIELESEHGLYSIPHATAENTGTYICQASNVIGHQFAEASLTVQVPPHHTQILVTPSSVVNEGDKVQIKCTSEASPTPRLALKMTNEYEVIDLLSEDGEYNILNAEVIHTGTYLCEATNAAGREIVQTNLTVKVPPRSTYVYIYPSTVVIEGDSVQIWCFSEGLPDPRLVLKMRNENGSISLETHDGSYNITHVSKENAGTYICESTSMVGQEIATNTLTVLIPPRDTLVVVTPSQNIKEGDTVTITCESHSIPSPTITLQKVCAKNSTVLQTSNGTFTLYNVTRNDTGSYRLQIINSAGNKTEVFNITVAEQQKQSPRFNLTSLVIFGSVAFVSIGAIASIIYHLKKSKLQGSYSLVKALRSKV</sequence>
<proteinExistence type="predicted"/>
<feature type="domain" description="Ig-like" evidence="4">
    <location>
        <begin position="22"/>
        <end position="110"/>
    </location>
</feature>
<protein>
    <recommendedName>
        <fullName evidence="4">Ig-like domain-containing protein</fullName>
    </recommendedName>
</protein>
<dbReference type="InterPro" id="IPR007110">
    <property type="entry name" value="Ig-like_dom"/>
</dbReference>
<dbReference type="InterPro" id="IPR003599">
    <property type="entry name" value="Ig_sub"/>
</dbReference>
<dbReference type="CDD" id="cd00096">
    <property type="entry name" value="Ig"/>
    <property type="match status" value="1"/>
</dbReference>
<dbReference type="GO" id="GO:0005886">
    <property type="term" value="C:plasma membrane"/>
    <property type="evidence" value="ECO:0007669"/>
    <property type="project" value="TreeGrafter"/>
</dbReference>
<dbReference type="AlphaFoldDB" id="A0AAV7A300"/>
<dbReference type="SMART" id="SM00409">
    <property type="entry name" value="IG"/>
    <property type="match status" value="8"/>
</dbReference>
<dbReference type="InterPro" id="IPR036179">
    <property type="entry name" value="Ig-like_dom_sf"/>
</dbReference>